<gene>
    <name evidence="3" type="ORF">APZ16_05760</name>
</gene>
<dbReference type="EMBL" id="LQMQ01000028">
    <property type="protein sequence ID" value="KUO41087.1"/>
    <property type="molecule type" value="Genomic_DNA"/>
</dbReference>
<organism evidence="3 4">
    <name type="scientific">Hadarchaeum yellowstonense</name>
    <dbReference type="NCBI Taxonomy" id="1776334"/>
    <lineage>
        <taxon>Archaea</taxon>
        <taxon>Methanobacteriati</taxon>
        <taxon>Candidatus Hadarchaeota</taxon>
        <taxon>Candidatus Hadarchaeia</taxon>
        <taxon>Candidatus Hadarchaeales</taxon>
        <taxon>Candidatus Hadarchaeaceae</taxon>
        <taxon>Candidatus Hadarchaeum</taxon>
    </lineage>
</organism>
<reference evidence="3 4" key="1">
    <citation type="journal article" date="2016" name="Nat. Microbiol.">
        <title>Genomic inference of the metabolism of cosmopolitan subsurface Archaea, Hadesarchaea.</title>
        <authorList>
            <person name="Baker B.J."/>
            <person name="Saw J.H."/>
            <person name="Lind A.E."/>
            <person name="Lazar C.S."/>
            <person name="Hinrichs K.-U."/>
            <person name="Teske A.P."/>
            <person name="Ettema T.J."/>
        </authorList>
    </citation>
    <scope>NUCLEOTIDE SEQUENCE [LARGE SCALE GENOMIC DNA]</scope>
</reference>
<sequence>MRIEDVVLGQYIRSPDGTQPSYLLTPWGEQVTRVRVMGTVVEKFIREDQNYATLRIDDGSETISLRAWQEGVKELDKFNVGDIIDVIGRVREFNGEIYLTPELLIRVDDPNWELVRELEIIAARREAMAEGVRPKFTKPEALRPGTAAAQEIAGPSDEVEEEPLPVVPDEIKKRVAIALEKLDTGAGVESIKIANELNMELSRVNDALRVMFVEGDVFEPSPGKFRLAR</sequence>
<dbReference type="Gene3D" id="2.40.50.140">
    <property type="entry name" value="Nucleic acid-binding proteins"/>
    <property type="match status" value="1"/>
</dbReference>
<dbReference type="InterPro" id="IPR012340">
    <property type="entry name" value="NA-bd_OB-fold"/>
</dbReference>
<proteinExistence type="predicted"/>
<dbReference type="STRING" id="1776334.APZ16_05760"/>
<dbReference type="AlphaFoldDB" id="A0A147JX25"/>
<dbReference type="PANTHER" id="PTHR13989:SF16">
    <property type="entry name" value="REPLICATION PROTEIN A2"/>
    <property type="match status" value="1"/>
</dbReference>
<evidence type="ECO:0000259" key="2">
    <source>
        <dbReference type="Pfam" id="PF01336"/>
    </source>
</evidence>
<name>A0A147JX25_HADYE</name>
<evidence type="ECO:0000256" key="1">
    <source>
        <dbReference type="ARBA" id="ARBA00023125"/>
    </source>
</evidence>
<dbReference type="InterPro" id="IPR004365">
    <property type="entry name" value="NA-bd_OB_tRNA"/>
</dbReference>
<dbReference type="Pfam" id="PF01336">
    <property type="entry name" value="tRNA_anti-codon"/>
    <property type="match status" value="1"/>
</dbReference>
<dbReference type="InterPro" id="IPR040260">
    <property type="entry name" value="RFA2-like"/>
</dbReference>
<feature type="domain" description="OB" evidence="2">
    <location>
        <begin position="34"/>
        <end position="100"/>
    </location>
</feature>
<dbReference type="PANTHER" id="PTHR13989">
    <property type="entry name" value="REPLICATION PROTEIN A-RELATED"/>
    <property type="match status" value="1"/>
</dbReference>
<dbReference type="SUPFAM" id="SSF50249">
    <property type="entry name" value="Nucleic acid-binding proteins"/>
    <property type="match status" value="1"/>
</dbReference>
<keyword evidence="1" id="KW-0238">DNA-binding</keyword>
<comment type="caution">
    <text evidence="3">The sequence shown here is derived from an EMBL/GenBank/DDBJ whole genome shotgun (WGS) entry which is preliminary data.</text>
</comment>
<evidence type="ECO:0000313" key="3">
    <source>
        <dbReference type="EMBL" id="KUO41087.1"/>
    </source>
</evidence>
<protein>
    <recommendedName>
        <fullName evidence="2">OB domain-containing protein</fullName>
    </recommendedName>
</protein>
<dbReference type="GO" id="GO:0003677">
    <property type="term" value="F:DNA binding"/>
    <property type="evidence" value="ECO:0007669"/>
    <property type="project" value="UniProtKB-KW"/>
</dbReference>
<accession>A0A147JX25</accession>
<dbReference type="Proteomes" id="UP000074294">
    <property type="component" value="Unassembled WGS sequence"/>
</dbReference>
<evidence type="ECO:0000313" key="4">
    <source>
        <dbReference type="Proteomes" id="UP000074294"/>
    </source>
</evidence>